<keyword evidence="1" id="KW-0812">Transmembrane</keyword>
<accession>A0ABP9RPW7</accession>
<comment type="caution">
    <text evidence="2">The sequence shown here is derived from an EMBL/GenBank/DDBJ whole genome shotgun (WGS) entry which is preliminary data.</text>
</comment>
<organism evidence="2 3">
    <name type="scientific">Rugosimonospora acidiphila</name>
    <dbReference type="NCBI Taxonomy" id="556531"/>
    <lineage>
        <taxon>Bacteria</taxon>
        <taxon>Bacillati</taxon>
        <taxon>Actinomycetota</taxon>
        <taxon>Actinomycetes</taxon>
        <taxon>Micromonosporales</taxon>
        <taxon>Micromonosporaceae</taxon>
        <taxon>Rugosimonospora</taxon>
    </lineage>
</organism>
<keyword evidence="1" id="KW-0472">Membrane</keyword>
<evidence type="ECO:0000313" key="3">
    <source>
        <dbReference type="Proteomes" id="UP001501570"/>
    </source>
</evidence>
<keyword evidence="1" id="KW-1133">Transmembrane helix</keyword>
<dbReference type="EMBL" id="BAABJQ010000006">
    <property type="protein sequence ID" value="GAA5183939.1"/>
    <property type="molecule type" value="Genomic_DNA"/>
</dbReference>
<proteinExistence type="predicted"/>
<sequence>MWPDTEGDQADPRAPRRPGWGCLAAMIVVGIGLIVVVVIAVNVAGTAFSGVRIR</sequence>
<feature type="transmembrane region" description="Helical" evidence="1">
    <location>
        <begin position="23"/>
        <end position="48"/>
    </location>
</feature>
<evidence type="ECO:0000256" key="1">
    <source>
        <dbReference type="SAM" id="Phobius"/>
    </source>
</evidence>
<dbReference type="RefSeq" id="WP_345628987.1">
    <property type="nucleotide sequence ID" value="NZ_BAABJQ010000006.1"/>
</dbReference>
<evidence type="ECO:0000313" key="2">
    <source>
        <dbReference type="EMBL" id="GAA5183939.1"/>
    </source>
</evidence>
<keyword evidence="3" id="KW-1185">Reference proteome</keyword>
<gene>
    <name evidence="2" type="ORF">GCM10023322_24320</name>
</gene>
<reference evidence="3" key="1">
    <citation type="journal article" date="2019" name="Int. J. Syst. Evol. Microbiol.">
        <title>The Global Catalogue of Microorganisms (GCM) 10K type strain sequencing project: providing services to taxonomists for standard genome sequencing and annotation.</title>
        <authorList>
            <consortium name="The Broad Institute Genomics Platform"/>
            <consortium name="The Broad Institute Genome Sequencing Center for Infectious Disease"/>
            <person name="Wu L."/>
            <person name="Ma J."/>
        </authorList>
    </citation>
    <scope>NUCLEOTIDE SEQUENCE [LARGE SCALE GENOMIC DNA]</scope>
    <source>
        <strain evidence="3">JCM 18304</strain>
    </source>
</reference>
<dbReference type="Proteomes" id="UP001501570">
    <property type="component" value="Unassembled WGS sequence"/>
</dbReference>
<protein>
    <submittedName>
        <fullName evidence="2">Uncharacterized protein</fullName>
    </submittedName>
</protein>
<name>A0ABP9RPW7_9ACTN</name>